<evidence type="ECO:0000256" key="1">
    <source>
        <dbReference type="ARBA" id="ARBA00002174"/>
    </source>
</evidence>
<evidence type="ECO:0000256" key="4">
    <source>
        <dbReference type="ARBA" id="ARBA00022490"/>
    </source>
</evidence>
<evidence type="ECO:0000313" key="11">
    <source>
        <dbReference type="EMBL" id="MBE5919768.1"/>
    </source>
</evidence>
<proteinExistence type="inferred from homology"/>
<evidence type="ECO:0000256" key="2">
    <source>
        <dbReference type="ARBA" id="ARBA00004811"/>
    </source>
</evidence>
<dbReference type="FunFam" id="3.65.10.10:FF:000006">
    <property type="entry name" value="3-phosphoshikimate 1-carboxyvinyltransferase"/>
    <property type="match status" value="1"/>
</dbReference>
<dbReference type="PANTHER" id="PTHR21090:SF5">
    <property type="entry name" value="PENTAFUNCTIONAL AROM POLYPEPTIDE"/>
    <property type="match status" value="1"/>
</dbReference>
<dbReference type="GO" id="GO:0008652">
    <property type="term" value="P:amino acid biosynthetic process"/>
    <property type="evidence" value="ECO:0007669"/>
    <property type="project" value="UniProtKB-KW"/>
</dbReference>
<dbReference type="InterPro" id="IPR006264">
    <property type="entry name" value="EPSP_synthase"/>
</dbReference>
<evidence type="ECO:0000256" key="6">
    <source>
        <dbReference type="ARBA" id="ARBA00022679"/>
    </source>
</evidence>
<feature type="binding site" evidence="9">
    <location>
        <position position="164"/>
    </location>
    <ligand>
        <name>3-phosphoshikimate</name>
        <dbReference type="ChEBI" id="CHEBI:145989"/>
    </ligand>
</feature>
<dbReference type="Proteomes" id="UP000766246">
    <property type="component" value="Unassembled WGS sequence"/>
</dbReference>
<evidence type="ECO:0000313" key="12">
    <source>
        <dbReference type="Proteomes" id="UP000766246"/>
    </source>
</evidence>
<organism evidence="11 12">
    <name type="scientific">Pseudobutyrivibrio ruminis</name>
    <dbReference type="NCBI Taxonomy" id="46206"/>
    <lineage>
        <taxon>Bacteria</taxon>
        <taxon>Bacillati</taxon>
        <taxon>Bacillota</taxon>
        <taxon>Clostridia</taxon>
        <taxon>Lachnospirales</taxon>
        <taxon>Lachnospiraceae</taxon>
        <taxon>Pseudobutyrivibrio</taxon>
    </lineage>
</organism>
<comment type="catalytic activity">
    <reaction evidence="8">
        <text>3-phosphoshikimate + phosphoenolpyruvate = 5-O-(1-carboxyvinyl)-3-phosphoshikimate + phosphate</text>
        <dbReference type="Rhea" id="RHEA:21256"/>
        <dbReference type="ChEBI" id="CHEBI:43474"/>
        <dbReference type="ChEBI" id="CHEBI:57701"/>
        <dbReference type="ChEBI" id="CHEBI:58702"/>
        <dbReference type="ChEBI" id="CHEBI:145989"/>
        <dbReference type="EC" id="2.5.1.19"/>
    </reaction>
    <physiologicalReaction direction="left-to-right" evidence="8">
        <dbReference type="Rhea" id="RHEA:21257"/>
    </physiologicalReaction>
</comment>
<evidence type="ECO:0000256" key="9">
    <source>
        <dbReference type="HAMAP-Rule" id="MF_00210"/>
    </source>
</evidence>
<comment type="pathway">
    <text evidence="2 9">Metabolic intermediate biosynthesis; chorismate biosynthesis; chorismate from D-erythrose 4-phosphate and phosphoenolpyruvate: step 6/7.</text>
</comment>
<dbReference type="FunFam" id="3.65.10.10:FF:000005">
    <property type="entry name" value="3-phosphoshikimate 1-carboxyvinyltransferase"/>
    <property type="match status" value="1"/>
</dbReference>
<dbReference type="GO" id="GO:0003866">
    <property type="term" value="F:3-phosphoshikimate 1-carboxyvinyltransferase activity"/>
    <property type="evidence" value="ECO:0007669"/>
    <property type="project" value="UniProtKB-UniRule"/>
</dbReference>
<feature type="binding site" evidence="9">
    <location>
        <position position="339"/>
    </location>
    <ligand>
        <name>3-phosphoshikimate</name>
        <dbReference type="ChEBI" id="CHEBI:145989"/>
    </ligand>
</feature>
<dbReference type="EC" id="2.5.1.19" evidence="9"/>
<name>A0A927UBE2_9FIRM</name>
<comment type="similarity">
    <text evidence="3 9">Belongs to the EPSP synthase family.</text>
</comment>
<comment type="subcellular location">
    <subcellularLocation>
        <location evidence="9">Cytoplasm</location>
    </subcellularLocation>
</comment>
<feature type="binding site" evidence="9">
    <location>
        <position position="343"/>
    </location>
    <ligand>
        <name>phosphoenolpyruvate</name>
        <dbReference type="ChEBI" id="CHEBI:58702"/>
    </ligand>
</feature>
<feature type="binding site" evidence="9">
    <location>
        <position position="119"/>
    </location>
    <ligand>
        <name>phosphoenolpyruvate</name>
        <dbReference type="ChEBI" id="CHEBI:58702"/>
    </ligand>
</feature>
<feature type="binding site" evidence="9">
    <location>
        <position position="166"/>
    </location>
    <ligand>
        <name>phosphoenolpyruvate</name>
        <dbReference type="ChEBI" id="CHEBI:58702"/>
    </ligand>
</feature>
<feature type="domain" description="Enolpyruvate transferase" evidence="10">
    <location>
        <begin position="4"/>
        <end position="420"/>
    </location>
</feature>
<evidence type="ECO:0000259" key="10">
    <source>
        <dbReference type="Pfam" id="PF00275"/>
    </source>
</evidence>
<dbReference type="PROSITE" id="PS00885">
    <property type="entry name" value="EPSP_SYNTHASE_2"/>
    <property type="match status" value="1"/>
</dbReference>
<reference evidence="11" key="1">
    <citation type="submission" date="2019-04" db="EMBL/GenBank/DDBJ databases">
        <title>Evolution of Biomass-Degrading Anaerobic Consortia Revealed by Metagenomics.</title>
        <authorList>
            <person name="Peng X."/>
        </authorList>
    </citation>
    <scope>NUCLEOTIDE SEQUENCE</scope>
    <source>
        <strain evidence="11">SIG311</strain>
    </source>
</reference>
<feature type="binding site" evidence="9">
    <location>
        <position position="385"/>
    </location>
    <ligand>
        <name>phosphoenolpyruvate</name>
        <dbReference type="ChEBI" id="CHEBI:58702"/>
    </ligand>
</feature>
<dbReference type="Gene3D" id="3.65.10.10">
    <property type="entry name" value="Enolpyruvate transferase domain"/>
    <property type="match status" value="2"/>
</dbReference>
<accession>A0A927UBE2</accession>
<keyword evidence="5 9" id="KW-0028">Amino-acid biosynthesis</keyword>
<dbReference type="SUPFAM" id="SSF55205">
    <property type="entry name" value="EPT/RTPC-like"/>
    <property type="match status" value="1"/>
</dbReference>
<keyword evidence="7 9" id="KW-0057">Aromatic amino acid biosynthesis</keyword>
<feature type="binding site" evidence="9">
    <location>
        <position position="166"/>
    </location>
    <ligand>
        <name>3-phosphoshikimate</name>
        <dbReference type="ChEBI" id="CHEBI:145989"/>
    </ligand>
</feature>
<feature type="binding site" evidence="9">
    <location>
        <position position="24"/>
    </location>
    <ligand>
        <name>3-phosphoshikimate</name>
        <dbReference type="ChEBI" id="CHEBI:145989"/>
    </ligand>
</feature>
<dbReference type="GO" id="GO:0009423">
    <property type="term" value="P:chorismate biosynthetic process"/>
    <property type="evidence" value="ECO:0007669"/>
    <property type="project" value="UniProtKB-UniRule"/>
</dbReference>
<comment type="function">
    <text evidence="1 9">Catalyzes the transfer of the enolpyruvyl moiety of phosphoenolpyruvate (PEP) to the 5-hydroxyl of shikimate-3-phosphate (S3P) to produce enolpyruvyl shikimate-3-phosphate and inorganic phosphate.</text>
</comment>
<dbReference type="EMBL" id="SVER01000018">
    <property type="protein sequence ID" value="MBE5919768.1"/>
    <property type="molecule type" value="Genomic_DNA"/>
</dbReference>
<evidence type="ECO:0000256" key="8">
    <source>
        <dbReference type="ARBA" id="ARBA00044633"/>
    </source>
</evidence>
<dbReference type="AlphaFoldDB" id="A0A927UBE2"/>
<dbReference type="Pfam" id="PF00275">
    <property type="entry name" value="EPSP_synthase"/>
    <property type="match status" value="1"/>
</dbReference>
<sequence>MTITKAKSLKGEITVPGDKSISHRGVMFGAISEGITELTGFLDGADCRSTIGCFKAMGIDISQDKDHVVIHGKGLHGLSAPSNMLDVGNSGTTTRLISGILAGQPFISSLNGDESIQKRPMGRIITPLTQMGAHIKSIKDNGCAPLEIGGKQLHSIHYDSPVASAQVKSCVLLAGLYADGITSVTEPVVSRNHTELMLSGFGADIKSEGLTAYTSGNPKLVGQKIAVPGDISSAAYFIAAGLICDNADLLIKNVNTNPTRAGIIKVAKDMGGKLELLNERIVSGEPVADIHVCTSSLHGCEISGDIIPTLIDELPVIAVMAAAATGTTIIKDAAELKVKESDRIATVTENLKAMGADVTATDDGMIIVGGKELQGTTIKTYKDHRIAMAFAVAGLIANGKTDFDDEKCPVISYPNFFETLNRLLS</sequence>
<dbReference type="GO" id="GO:0005737">
    <property type="term" value="C:cytoplasm"/>
    <property type="evidence" value="ECO:0007669"/>
    <property type="project" value="UniProtKB-SubCell"/>
</dbReference>
<dbReference type="NCBIfam" id="TIGR01356">
    <property type="entry name" value="aroA"/>
    <property type="match status" value="1"/>
</dbReference>
<dbReference type="PROSITE" id="PS00104">
    <property type="entry name" value="EPSP_SYNTHASE_1"/>
    <property type="match status" value="1"/>
</dbReference>
<comment type="subunit">
    <text evidence="9">Monomer.</text>
</comment>
<evidence type="ECO:0000256" key="3">
    <source>
        <dbReference type="ARBA" id="ARBA00009948"/>
    </source>
</evidence>
<dbReference type="CDD" id="cd01556">
    <property type="entry name" value="EPSP_synthase"/>
    <property type="match status" value="1"/>
</dbReference>
<feature type="binding site" evidence="9">
    <location>
        <position position="312"/>
    </location>
    <ligand>
        <name>3-phosphoshikimate</name>
        <dbReference type="ChEBI" id="CHEBI:145989"/>
    </ligand>
</feature>
<evidence type="ECO:0000256" key="7">
    <source>
        <dbReference type="ARBA" id="ARBA00023141"/>
    </source>
</evidence>
<keyword evidence="6 9" id="KW-0808">Transferase</keyword>
<evidence type="ECO:0000256" key="5">
    <source>
        <dbReference type="ARBA" id="ARBA00022605"/>
    </source>
</evidence>
<dbReference type="HAMAP" id="MF_00210">
    <property type="entry name" value="EPSP_synth"/>
    <property type="match status" value="1"/>
</dbReference>
<dbReference type="InterPro" id="IPR013792">
    <property type="entry name" value="RNA3'P_cycl/enolpyr_Trfase_a/b"/>
</dbReference>
<dbReference type="PANTHER" id="PTHR21090">
    <property type="entry name" value="AROM/DEHYDROQUINATE SYNTHASE"/>
    <property type="match status" value="1"/>
</dbReference>
<dbReference type="InterPro" id="IPR001986">
    <property type="entry name" value="Enolpyruvate_Tfrase_dom"/>
</dbReference>
<dbReference type="InterPro" id="IPR023193">
    <property type="entry name" value="EPSP_synthase_CS"/>
</dbReference>
<keyword evidence="4 9" id="KW-0963">Cytoplasm</keyword>
<feature type="active site" description="Proton acceptor" evidence="9">
    <location>
        <position position="312"/>
    </location>
</feature>
<dbReference type="GO" id="GO:0009073">
    <property type="term" value="P:aromatic amino acid family biosynthetic process"/>
    <property type="evidence" value="ECO:0007669"/>
    <property type="project" value="UniProtKB-KW"/>
</dbReference>
<feature type="binding site" evidence="9">
    <location>
        <position position="91"/>
    </location>
    <ligand>
        <name>phosphoenolpyruvate</name>
        <dbReference type="ChEBI" id="CHEBI:58702"/>
    </ligand>
</feature>
<dbReference type="InterPro" id="IPR036968">
    <property type="entry name" value="Enolpyruvate_Tfrase_sf"/>
</dbReference>
<gene>
    <name evidence="9 11" type="primary">aroA</name>
    <name evidence="11" type="ORF">E7272_07965</name>
</gene>
<comment type="caution">
    <text evidence="11">The sequence shown here is derived from an EMBL/GenBank/DDBJ whole genome shotgun (WGS) entry which is preliminary data.</text>
</comment>
<feature type="binding site" evidence="9">
    <location>
        <position position="19"/>
    </location>
    <ligand>
        <name>phosphoenolpyruvate</name>
        <dbReference type="ChEBI" id="CHEBI:58702"/>
    </ligand>
</feature>
<feature type="binding site" evidence="9">
    <location>
        <position position="20"/>
    </location>
    <ligand>
        <name>3-phosphoshikimate</name>
        <dbReference type="ChEBI" id="CHEBI:145989"/>
    </ligand>
</feature>
<dbReference type="PIRSF" id="PIRSF000505">
    <property type="entry name" value="EPSPS"/>
    <property type="match status" value="1"/>
</dbReference>
<feature type="binding site" evidence="9">
    <location>
        <position position="19"/>
    </location>
    <ligand>
        <name>3-phosphoshikimate</name>
        <dbReference type="ChEBI" id="CHEBI:145989"/>
    </ligand>
</feature>
<comment type="caution">
    <text evidence="9">Lacks conserved residue(s) required for the propagation of feature annotation.</text>
</comment>
<protein>
    <recommendedName>
        <fullName evidence="9">3-phosphoshikimate 1-carboxyvinyltransferase</fullName>
        <ecNumber evidence="9">2.5.1.19</ecNumber>
    </recommendedName>
    <alternativeName>
        <fullName evidence="9">5-enolpyruvylshikimate-3-phosphate synthase</fullName>
        <shortName evidence="9">EPSP synthase</shortName>
        <shortName evidence="9">EPSPS</shortName>
    </alternativeName>
</protein>